<evidence type="ECO:0000313" key="3">
    <source>
        <dbReference type="Proteomes" id="UP000193642"/>
    </source>
</evidence>
<dbReference type="AlphaFoldDB" id="A0A1Y2CGZ8"/>
<dbReference type="OrthoDB" id="2118131at2759"/>
<protein>
    <submittedName>
        <fullName evidence="2">Uncharacterized protein</fullName>
    </submittedName>
</protein>
<gene>
    <name evidence="2" type="ORF">BCR33DRAFT_170712</name>
</gene>
<reference evidence="2 3" key="1">
    <citation type="submission" date="2016-07" db="EMBL/GenBank/DDBJ databases">
        <title>Pervasive Adenine N6-methylation of Active Genes in Fungi.</title>
        <authorList>
            <consortium name="DOE Joint Genome Institute"/>
            <person name="Mondo S.J."/>
            <person name="Dannebaum R.O."/>
            <person name="Kuo R.C."/>
            <person name="Labutti K."/>
            <person name="Haridas S."/>
            <person name="Kuo A."/>
            <person name="Salamov A."/>
            <person name="Ahrendt S.R."/>
            <person name="Lipzen A."/>
            <person name="Sullivan W."/>
            <person name="Andreopoulos W.B."/>
            <person name="Clum A."/>
            <person name="Lindquist E."/>
            <person name="Daum C."/>
            <person name="Ramamoorthy G.K."/>
            <person name="Gryganskyi A."/>
            <person name="Culley D."/>
            <person name="Magnuson J.K."/>
            <person name="James T.Y."/>
            <person name="O'Malley M.A."/>
            <person name="Stajich J.E."/>
            <person name="Spatafora J.W."/>
            <person name="Visel A."/>
            <person name="Grigoriev I.V."/>
        </authorList>
    </citation>
    <scope>NUCLEOTIDE SEQUENCE [LARGE SCALE GENOMIC DNA]</scope>
    <source>
        <strain evidence="2 3">JEL800</strain>
    </source>
</reference>
<sequence length="207" mass="24024">MASHHSELNHSLKQSKFFIPSVLEQQKEILAQQDREIKALKEESKKSYIWMNEFQEKQTDGFSGMPLHGTQHHKQDNNDARTKYLKDDFFGQEKHKLEKIRDNLQSESRLIFPDGSFKEQKKEEWPFVQSVESSVQSSRANSAFAKYGRRGGPSNKQHPPHSAGSSLNVKGIEALNDERLKKLRELDDLLTRHPDHLVNDFLMKGQR</sequence>
<feature type="region of interest" description="Disordered" evidence="1">
    <location>
        <begin position="141"/>
        <end position="170"/>
    </location>
</feature>
<proteinExistence type="predicted"/>
<keyword evidence="3" id="KW-1185">Reference proteome</keyword>
<organism evidence="2 3">
    <name type="scientific">Rhizoclosmatium globosum</name>
    <dbReference type="NCBI Taxonomy" id="329046"/>
    <lineage>
        <taxon>Eukaryota</taxon>
        <taxon>Fungi</taxon>
        <taxon>Fungi incertae sedis</taxon>
        <taxon>Chytridiomycota</taxon>
        <taxon>Chytridiomycota incertae sedis</taxon>
        <taxon>Chytridiomycetes</taxon>
        <taxon>Chytridiales</taxon>
        <taxon>Chytriomycetaceae</taxon>
        <taxon>Rhizoclosmatium</taxon>
    </lineage>
</organism>
<dbReference type="Proteomes" id="UP000193642">
    <property type="component" value="Unassembled WGS sequence"/>
</dbReference>
<name>A0A1Y2CGZ8_9FUNG</name>
<evidence type="ECO:0000256" key="1">
    <source>
        <dbReference type="SAM" id="MobiDB-lite"/>
    </source>
</evidence>
<accession>A0A1Y2CGZ8</accession>
<evidence type="ECO:0000313" key="2">
    <source>
        <dbReference type="EMBL" id="ORY45585.1"/>
    </source>
</evidence>
<dbReference type="EMBL" id="MCGO01000019">
    <property type="protein sequence ID" value="ORY45585.1"/>
    <property type="molecule type" value="Genomic_DNA"/>
</dbReference>
<comment type="caution">
    <text evidence="2">The sequence shown here is derived from an EMBL/GenBank/DDBJ whole genome shotgun (WGS) entry which is preliminary data.</text>
</comment>